<organism evidence="3 4">
    <name type="scientific">Sinanodonta woodiana</name>
    <name type="common">Chinese pond mussel</name>
    <name type="synonym">Anodonta woodiana</name>
    <dbReference type="NCBI Taxonomy" id="1069815"/>
    <lineage>
        <taxon>Eukaryota</taxon>
        <taxon>Metazoa</taxon>
        <taxon>Spiralia</taxon>
        <taxon>Lophotrochozoa</taxon>
        <taxon>Mollusca</taxon>
        <taxon>Bivalvia</taxon>
        <taxon>Autobranchia</taxon>
        <taxon>Heteroconchia</taxon>
        <taxon>Palaeoheterodonta</taxon>
        <taxon>Unionida</taxon>
        <taxon>Unionoidea</taxon>
        <taxon>Unionidae</taxon>
        <taxon>Unioninae</taxon>
        <taxon>Sinanodonta</taxon>
    </lineage>
</organism>
<name>A0ABD3UIM1_SINWO</name>
<evidence type="ECO:0008006" key="5">
    <source>
        <dbReference type="Google" id="ProtNLM"/>
    </source>
</evidence>
<sequence length="140" mass="15244">MMISIVFLVLVYIFTVFGNVECGLGSLSVPACVITSFAGNQSTPCSNPLYTPCSFGVCCGPHHYCCNYESYQNSGYTGRVGCCRRSFFNARIGELISLILGSAAWGGIIWVMCCLTCPRLTGKVKPRGRTRTRVEAISMK</sequence>
<evidence type="ECO:0000256" key="2">
    <source>
        <dbReference type="SAM" id="SignalP"/>
    </source>
</evidence>
<evidence type="ECO:0000256" key="1">
    <source>
        <dbReference type="SAM" id="Phobius"/>
    </source>
</evidence>
<comment type="caution">
    <text evidence="3">The sequence shown here is derived from an EMBL/GenBank/DDBJ whole genome shotgun (WGS) entry which is preliminary data.</text>
</comment>
<keyword evidence="1" id="KW-0472">Membrane</keyword>
<accession>A0ABD3UIM1</accession>
<gene>
    <name evidence="3" type="ORF">ACJMK2_019161</name>
</gene>
<keyword evidence="1" id="KW-0812">Transmembrane</keyword>
<keyword evidence="4" id="KW-1185">Reference proteome</keyword>
<protein>
    <recommendedName>
        <fullName evidence="5">Cysteine rich secreted protein</fullName>
    </recommendedName>
</protein>
<dbReference type="AlphaFoldDB" id="A0ABD3UIM1"/>
<feature type="transmembrane region" description="Helical" evidence="1">
    <location>
        <begin position="95"/>
        <end position="117"/>
    </location>
</feature>
<evidence type="ECO:0000313" key="3">
    <source>
        <dbReference type="EMBL" id="KAL3848293.1"/>
    </source>
</evidence>
<dbReference type="EMBL" id="JBJQND010000016">
    <property type="protein sequence ID" value="KAL3848293.1"/>
    <property type="molecule type" value="Genomic_DNA"/>
</dbReference>
<proteinExistence type="predicted"/>
<feature type="chain" id="PRO_5044748834" description="Cysteine rich secreted protein" evidence="2">
    <location>
        <begin position="19"/>
        <end position="140"/>
    </location>
</feature>
<feature type="signal peptide" evidence="2">
    <location>
        <begin position="1"/>
        <end position="18"/>
    </location>
</feature>
<dbReference type="Proteomes" id="UP001634394">
    <property type="component" value="Unassembled WGS sequence"/>
</dbReference>
<keyword evidence="1" id="KW-1133">Transmembrane helix</keyword>
<reference evidence="3 4" key="1">
    <citation type="submission" date="2024-11" db="EMBL/GenBank/DDBJ databases">
        <title>Chromosome-level genome assembly of the freshwater bivalve Anodonta woodiana.</title>
        <authorList>
            <person name="Chen X."/>
        </authorList>
    </citation>
    <scope>NUCLEOTIDE SEQUENCE [LARGE SCALE GENOMIC DNA]</scope>
    <source>
        <strain evidence="3">MN2024</strain>
        <tissue evidence="3">Gills</tissue>
    </source>
</reference>
<evidence type="ECO:0000313" key="4">
    <source>
        <dbReference type="Proteomes" id="UP001634394"/>
    </source>
</evidence>
<keyword evidence="2" id="KW-0732">Signal</keyword>